<accession>A0A679JV63</accession>
<feature type="chain" id="PRO_5025635589" evidence="1">
    <location>
        <begin position="29"/>
        <end position="162"/>
    </location>
</feature>
<organism evidence="2">
    <name type="scientific">Variovorax paradoxus</name>
    <dbReference type="NCBI Taxonomy" id="34073"/>
    <lineage>
        <taxon>Bacteria</taxon>
        <taxon>Pseudomonadati</taxon>
        <taxon>Pseudomonadota</taxon>
        <taxon>Betaproteobacteria</taxon>
        <taxon>Burkholderiales</taxon>
        <taxon>Comamonadaceae</taxon>
        <taxon>Variovorax</taxon>
    </lineage>
</organism>
<feature type="signal peptide" evidence="1">
    <location>
        <begin position="1"/>
        <end position="28"/>
    </location>
</feature>
<dbReference type="EMBL" id="LR743508">
    <property type="protein sequence ID" value="CAA2110144.1"/>
    <property type="molecule type" value="Genomic_DNA"/>
</dbReference>
<name>A0A679JV63_VARPD</name>
<evidence type="ECO:0000313" key="2">
    <source>
        <dbReference type="EMBL" id="CAA2110144.1"/>
    </source>
</evidence>
<protein>
    <submittedName>
        <fullName evidence="2">Uncharacterized protein</fullName>
    </submittedName>
</protein>
<dbReference type="AlphaFoldDB" id="A0A679JV63"/>
<sequence length="162" mass="18227">MLMKKKSLMAASAVALALVAAVSLPAQADEYGKHPFYLHALSDLRTAAWQVEHRRPEDGQVSRDEQVVVDEIHAAIGDLQQAAWLDGKPVQWREPTDAWLPREGRLHVAADLLRKVRSDVAREEDDPRSRPFQQRGLAHVDLALATAQHAIGDVRHHDMRRE</sequence>
<keyword evidence="1" id="KW-0732">Signal</keyword>
<reference evidence="2" key="1">
    <citation type="submission" date="2019-12" db="EMBL/GenBank/DDBJ databases">
        <authorList>
            <person name="Cremers G."/>
        </authorList>
    </citation>
    <scope>NUCLEOTIDE SEQUENCE</scope>
    <source>
        <strain evidence="2">Vvax</strain>
    </source>
</reference>
<gene>
    <name evidence="2" type="ORF">VVAX_06412</name>
</gene>
<proteinExistence type="predicted"/>
<evidence type="ECO:0000256" key="1">
    <source>
        <dbReference type="SAM" id="SignalP"/>
    </source>
</evidence>